<dbReference type="PANTHER" id="PTHR45629:SF7">
    <property type="entry name" value="DNA EXCISION REPAIR PROTEIN ERCC-6-RELATED"/>
    <property type="match status" value="1"/>
</dbReference>
<evidence type="ECO:0000259" key="8">
    <source>
        <dbReference type="PROSITE" id="PS51194"/>
    </source>
</evidence>
<keyword evidence="10" id="KW-1185">Reference proteome</keyword>
<dbReference type="PANTHER" id="PTHR45629">
    <property type="entry name" value="SNF2/RAD54 FAMILY MEMBER"/>
    <property type="match status" value="1"/>
</dbReference>
<evidence type="ECO:0000313" key="9">
    <source>
        <dbReference type="EMBL" id="GBE87102.1"/>
    </source>
</evidence>
<feature type="region of interest" description="Disordered" evidence="6">
    <location>
        <begin position="1"/>
        <end position="93"/>
    </location>
</feature>
<feature type="compositionally biased region" description="Acidic residues" evidence="6">
    <location>
        <begin position="167"/>
        <end position="179"/>
    </location>
</feature>
<feature type="compositionally biased region" description="Acidic residues" evidence="6">
    <location>
        <begin position="251"/>
        <end position="268"/>
    </location>
</feature>
<dbReference type="GO" id="GO:0005524">
    <property type="term" value="F:ATP binding"/>
    <property type="evidence" value="ECO:0007669"/>
    <property type="project" value="InterPro"/>
</dbReference>
<dbReference type="PROSITE" id="PS51192">
    <property type="entry name" value="HELICASE_ATP_BIND_1"/>
    <property type="match status" value="1"/>
</dbReference>
<evidence type="ECO:0000256" key="2">
    <source>
        <dbReference type="ARBA" id="ARBA00022741"/>
    </source>
</evidence>
<evidence type="ECO:0000256" key="1">
    <source>
        <dbReference type="ARBA" id="ARBA00004123"/>
    </source>
</evidence>
<name>A0A401GY32_9APHY</name>
<comment type="caution">
    <text evidence="9">The sequence shown here is derived from an EMBL/GenBank/DDBJ whole genome shotgun (WGS) entry which is preliminary data.</text>
</comment>
<dbReference type="AlphaFoldDB" id="A0A401GY32"/>
<dbReference type="InterPro" id="IPR027417">
    <property type="entry name" value="P-loop_NTPase"/>
</dbReference>
<sequence length="1072" mass="120708">MPAARDHIDREKVPVSPKFVHSAPIPLEPDSDPDFNPGAYVCEPPKKGRKSRKTASPKGHNLPRDALDSTGTEKRTRKQTTQRHGSTSQNPLLEYFGELVNDLGLELASEDEGKKDDELDDPDVFADNEEDEEQVEEQEGEEAHGLKTYTALIRESQSQAQSAAEDSATESETEPDDDTPIAPATSSLLKRKSTTPPSGAPRPPSKKAKTESPDDSVTEPESDEDPNASVARFKSREDKPVGKRSPSDSVTESETESESEAELSDSEDMLNGKESHTLHPRPTFPLKPKQKLLGPLVLDSSHEVPARINTFLREYQRGGVRFFWERYADDKGGKTIQVISFLSAIMQKHGDERDIERRRKHVSDVQDISKDWKERRILPPANATWPTCLIIAPSSVVGNWEREFETWGYFEVGMYVGTPSARADVLNDFRMGRLDVVLTSFDVARRDIELLDELAWSCVIIDEVHRVKNPNSKITKAFSQFECSIRFGLTGTAIQNSYLELWNILNWTNPGLVGTKGQWEGYVVKPLTVGQSKTASDEEHMKAALVAKILKEKLLPKFFLRRTKFIIKDQLPKKIDEVVFCPLTTKQTEVYKRIINMETVQNLIRKDEPCDCGSRESRKRCCHPFDKGDLFKYMSTLIKVSNHLALILPSPTDTAEQTARNRELARVAFQGEAVPKYGPAILTPRFCGKWMVLETLLEEWKKDSTNKVLIFTKSVKLLEMLEFHLGSLSLGFVKLDGSTKQSERMSIIDKFHEDPDIVIFLISTLAGGTGLNLTGANKVVIFDPNWNPAHDLQAMDRAYRFGQTRDVSVYRLLGAGSIEELIYARQVYKQQQMLVGYNASLQTRYFEGVQGEKNKQGELFGMKNIFKLHEHTSTTKMAIERASLVDLDWALAHLDAKKKRKSSPSASQWVYEAEAKGGKEYGDLSGLGALLLDDSTPKLDDQNSDIQKTLNDIGINYTHRNEDLIAESAIEGQRLQAMIEEKKKAKKKANIQQKEAADKSPEPEWPPKRKHHKPPLTPRDKLFARQLALIQLGMIKTASDLSGFAQQFARKTPEEQNDILAQLDAHAKKHHI</sequence>
<keyword evidence="3" id="KW-0378">Hydrolase</keyword>
<feature type="compositionally biased region" description="Acidic residues" evidence="6">
    <location>
        <begin position="213"/>
        <end position="226"/>
    </location>
</feature>
<dbReference type="STRING" id="139825.A0A401GY32"/>
<dbReference type="CDD" id="cd18793">
    <property type="entry name" value="SF2_C_SNF"/>
    <property type="match status" value="1"/>
</dbReference>
<keyword evidence="5" id="KW-0539">Nucleus</keyword>
<dbReference type="PROSITE" id="PS00690">
    <property type="entry name" value="DEAH_ATP_HELICASE"/>
    <property type="match status" value="1"/>
</dbReference>
<dbReference type="GeneID" id="38784019"/>
<keyword evidence="4" id="KW-0067">ATP-binding</keyword>
<feature type="region of interest" description="Disordered" evidence="6">
    <location>
        <begin position="107"/>
        <end position="288"/>
    </location>
</feature>
<dbReference type="GO" id="GO:0016787">
    <property type="term" value="F:hydrolase activity"/>
    <property type="evidence" value="ECO:0007669"/>
    <property type="project" value="UniProtKB-KW"/>
</dbReference>
<dbReference type="EMBL" id="BFAD01000010">
    <property type="protein sequence ID" value="GBE87102.1"/>
    <property type="molecule type" value="Genomic_DNA"/>
</dbReference>
<dbReference type="PROSITE" id="PS51194">
    <property type="entry name" value="HELICASE_CTER"/>
    <property type="match status" value="1"/>
</dbReference>
<accession>A0A401GY32</accession>
<feature type="compositionally biased region" description="Basic and acidic residues" evidence="6">
    <location>
        <begin position="995"/>
        <end position="1007"/>
    </location>
</feature>
<evidence type="ECO:0000256" key="4">
    <source>
        <dbReference type="ARBA" id="ARBA00022840"/>
    </source>
</evidence>
<dbReference type="FunFam" id="3.40.50.10810:FF:000019">
    <property type="entry name" value="DNA excision repair protein ERCC-6-like 2 isoform X1"/>
    <property type="match status" value="1"/>
</dbReference>
<feature type="compositionally biased region" description="Acidic residues" evidence="6">
    <location>
        <begin position="118"/>
        <end position="140"/>
    </location>
</feature>
<dbReference type="RefSeq" id="XP_027618015.1">
    <property type="nucleotide sequence ID" value="XM_027762214.1"/>
</dbReference>
<feature type="compositionally biased region" description="Basic and acidic residues" evidence="6">
    <location>
        <begin position="1"/>
        <end position="13"/>
    </location>
</feature>
<evidence type="ECO:0000313" key="10">
    <source>
        <dbReference type="Proteomes" id="UP000287166"/>
    </source>
</evidence>
<dbReference type="Pfam" id="PF00176">
    <property type="entry name" value="SNF2-rel_dom"/>
    <property type="match status" value="1"/>
</dbReference>
<gene>
    <name evidence="9" type="ORF">SCP_1003490</name>
</gene>
<dbReference type="OrthoDB" id="413460at2759"/>
<dbReference type="InterPro" id="IPR038718">
    <property type="entry name" value="SNF2-like_sf"/>
</dbReference>
<feature type="compositionally biased region" description="Low complexity" evidence="6">
    <location>
        <begin position="155"/>
        <end position="166"/>
    </location>
</feature>
<dbReference type="InterPro" id="IPR000330">
    <property type="entry name" value="SNF2_N"/>
</dbReference>
<comment type="subcellular location">
    <subcellularLocation>
        <location evidence="1">Nucleus</location>
    </subcellularLocation>
</comment>
<dbReference type="InterPro" id="IPR002464">
    <property type="entry name" value="DNA/RNA_helicase_DEAH_CS"/>
</dbReference>
<dbReference type="Proteomes" id="UP000287166">
    <property type="component" value="Unassembled WGS sequence"/>
</dbReference>
<feature type="domain" description="Helicase C-terminal" evidence="8">
    <location>
        <begin position="692"/>
        <end position="847"/>
    </location>
</feature>
<dbReference type="Gene3D" id="3.40.50.300">
    <property type="entry name" value="P-loop containing nucleotide triphosphate hydrolases"/>
    <property type="match status" value="1"/>
</dbReference>
<evidence type="ECO:0000256" key="6">
    <source>
        <dbReference type="SAM" id="MobiDB-lite"/>
    </source>
</evidence>
<keyword evidence="2" id="KW-0547">Nucleotide-binding</keyword>
<evidence type="ECO:0000256" key="3">
    <source>
        <dbReference type="ARBA" id="ARBA00022801"/>
    </source>
</evidence>
<dbReference type="InterPro" id="IPR014001">
    <property type="entry name" value="Helicase_ATP-bd"/>
</dbReference>
<dbReference type="SUPFAM" id="SSF52540">
    <property type="entry name" value="P-loop containing nucleoside triphosphate hydrolases"/>
    <property type="match status" value="2"/>
</dbReference>
<dbReference type="Pfam" id="PF00271">
    <property type="entry name" value="Helicase_C"/>
    <property type="match status" value="1"/>
</dbReference>
<dbReference type="InParanoid" id="A0A401GY32"/>
<evidence type="ECO:0000256" key="5">
    <source>
        <dbReference type="ARBA" id="ARBA00023242"/>
    </source>
</evidence>
<proteinExistence type="predicted"/>
<evidence type="ECO:0000259" key="7">
    <source>
        <dbReference type="PROSITE" id="PS51192"/>
    </source>
</evidence>
<protein>
    <submittedName>
        <fullName evidence="9">DNA excision repair protein ERCC-6-like 2</fullName>
    </submittedName>
</protein>
<dbReference type="GO" id="GO:0005634">
    <property type="term" value="C:nucleus"/>
    <property type="evidence" value="ECO:0007669"/>
    <property type="project" value="UniProtKB-SubCell"/>
</dbReference>
<feature type="domain" description="Helicase ATP-binding" evidence="7">
    <location>
        <begin position="377"/>
        <end position="511"/>
    </location>
</feature>
<dbReference type="InterPro" id="IPR049730">
    <property type="entry name" value="SNF2/RAD54-like_C"/>
</dbReference>
<feature type="region of interest" description="Disordered" evidence="6">
    <location>
        <begin position="988"/>
        <end position="1019"/>
    </location>
</feature>
<dbReference type="Gene3D" id="3.40.50.10810">
    <property type="entry name" value="Tandem AAA-ATPase domain"/>
    <property type="match status" value="1"/>
</dbReference>
<dbReference type="InterPro" id="IPR001650">
    <property type="entry name" value="Helicase_C-like"/>
</dbReference>
<organism evidence="9 10">
    <name type="scientific">Sparassis crispa</name>
    <dbReference type="NCBI Taxonomy" id="139825"/>
    <lineage>
        <taxon>Eukaryota</taxon>
        <taxon>Fungi</taxon>
        <taxon>Dikarya</taxon>
        <taxon>Basidiomycota</taxon>
        <taxon>Agaricomycotina</taxon>
        <taxon>Agaricomycetes</taxon>
        <taxon>Polyporales</taxon>
        <taxon>Sparassidaceae</taxon>
        <taxon>Sparassis</taxon>
    </lineage>
</organism>
<reference evidence="9 10" key="1">
    <citation type="journal article" date="2018" name="Sci. Rep.">
        <title>Genome sequence of the cauliflower mushroom Sparassis crispa (Hanabiratake) and its association with beneficial usage.</title>
        <authorList>
            <person name="Kiyama R."/>
            <person name="Furutani Y."/>
            <person name="Kawaguchi K."/>
            <person name="Nakanishi T."/>
        </authorList>
    </citation>
    <scope>NUCLEOTIDE SEQUENCE [LARGE SCALE GENOMIC DNA]</scope>
</reference>
<dbReference type="InterPro" id="IPR050496">
    <property type="entry name" value="SNF2_RAD54_helicase_repair"/>
</dbReference>
<dbReference type="SMART" id="SM00487">
    <property type="entry name" value="DEXDc"/>
    <property type="match status" value="1"/>
</dbReference>
<dbReference type="SMART" id="SM00490">
    <property type="entry name" value="HELICc"/>
    <property type="match status" value="1"/>
</dbReference>
<feature type="compositionally biased region" description="Basic and acidic residues" evidence="6">
    <location>
        <begin position="62"/>
        <end position="74"/>
    </location>
</feature>